<dbReference type="Pfam" id="PF13561">
    <property type="entry name" value="adh_short_C2"/>
    <property type="match status" value="1"/>
</dbReference>
<sequence length="269" mass="27612">MDLDLQDAVVIVTGGSKGLGKACAKAFLQEGAKVALVARGQAGLDVAVHELQTWGSGRVSAIAADLSQPHVAQQVVQQVTQQWGRVEVLVNSAGAAKRTPVEALDWASWNAGLQAKFTPYVNMLDAVLPGMVAAAQSGQAGRLGAVVNVVGVGGKIPSASHLPGGAANAGLLLATVGLGRHYAQYGIRINAVNPGHIATDRLPQAIAQEASRQSISHAEAQAALQAQTPMQRFGTPEEVAHAVVFLASARASYTTGSFLSVDGGYKAVV</sequence>
<organism evidence="2 3">
    <name type="scientific">Lampropedia puyangensis</name>
    <dbReference type="NCBI Taxonomy" id="1330072"/>
    <lineage>
        <taxon>Bacteria</taxon>
        <taxon>Pseudomonadati</taxon>
        <taxon>Pseudomonadota</taxon>
        <taxon>Betaproteobacteria</taxon>
        <taxon>Burkholderiales</taxon>
        <taxon>Comamonadaceae</taxon>
        <taxon>Lampropedia</taxon>
    </lineage>
</organism>
<comment type="caution">
    <text evidence="2">The sequence shown here is derived from an EMBL/GenBank/DDBJ whole genome shotgun (WGS) entry which is preliminary data.</text>
</comment>
<dbReference type="FunFam" id="3.40.50.720:FF:000084">
    <property type="entry name" value="Short-chain dehydrogenase reductase"/>
    <property type="match status" value="1"/>
</dbReference>
<name>A0A4S8EUW7_9BURK</name>
<dbReference type="SUPFAM" id="SSF51735">
    <property type="entry name" value="NAD(P)-binding Rossmann-fold domains"/>
    <property type="match status" value="1"/>
</dbReference>
<proteinExistence type="inferred from homology"/>
<dbReference type="InterPro" id="IPR002347">
    <property type="entry name" value="SDR_fam"/>
</dbReference>
<gene>
    <name evidence="2" type="ORF">E9531_14920</name>
</gene>
<accession>A0A4S8EUW7</accession>
<dbReference type="Proteomes" id="UP000308917">
    <property type="component" value="Unassembled WGS sequence"/>
</dbReference>
<comment type="similarity">
    <text evidence="1">Belongs to the short-chain dehydrogenases/reductases (SDR) family.</text>
</comment>
<evidence type="ECO:0000256" key="1">
    <source>
        <dbReference type="ARBA" id="ARBA00006484"/>
    </source>
</evidence>
<evidence type="ECO:0000313" key="3">
    <source>
        <dbReference type="Proteomes" id="UP000308917"/>
    </source>
</evidence>
<dbReference type="Gene3D" id="3.40.50.720">
    <property type="entry name" value="NAD(P)-binding Rossmann-like Domain"/>
    <property type="match status" value="1"/>
</dbReference>
<keyword evidence="3" id="KW-1185">Reference proteome</keyword>
<dbReference type="InterPro" id="IPR036291">
    <property type="entry name" value="NAD(P)-bd_dom_sf"/>
</dbReference>
<dbReference type="AlphaFoldDB" id="A0A4S8EUW7"/>
<dbReference type="PANTHER" id="PTHR42879:SF2">
    <property type="entry name" value="3-OXOACYL-[ACYL-CARRIER-PROTEIN] REDUCTASE FABG"/>
    <property type="match status" value="1"/>
</dbReference>
<reference evidence="2 3" key="1">
    <citation type="journal article" date="2015" name="Antonie Van Leeuwenhoek">
        <title>Lampropedia puyangensis sp. nov., isolated from symptomatic bark of Populus ? euramericana canker and emended description of Lampropedia hyalina (Ehrenberg 1832) Lee et al. 2004.</title>
        <authorList>
            <person name="Li Y."/>
            <person name="Wang T."/>
            <person name="Piao C.G."/>
            <person name="Wang L.F."/>
            <person name="Tian G.Z."/>
            <person name="Zhu T.H."/>
            <person name="Guo M.W."/>
        </authorList>
    </citation>
    <scope>NUCLEOTIDE SEQUENCE [LARGE SCALE GENOMIC DNA]</scope>
    <source>
        <strain evidence="2 3">2-bin</strain>
    </source>
</reference>
<evidence type="ECO:0000313" key="2">
    <source>
        <dbReference type="EMBL" id="THT98090.1"/>
    </source>
</evidence>
<dbReference type="RefSeq" id="WP_136574572.1">
    <property type="nucleotide sequence ID" value="NZ_STFG01000023.1"/>
</dbReference>
<protein>
    <submittedName>
        <fullName evidence="2">SDR family oxidoreductase</fullName>
    </submittedName>
</protein>
<dbReference type="InterPro" id="IPR050259">
    <property type="entry name" value="SDR"/>
</dbReference>
<dbReference type="PRINTS" id="PR00081">
    <property type="entry name" value="GDHRDH"/>
</dbReference>
<dbReference type="OrthoDB" id="9803333at2"/>
<dbReference type="PANTHER" id="PTHR42879">
    <property type="entry name" value="3-OXOACYL-(ACYL-CARRIER-PROTEIN) REDUCTASE"/>
    <property type="match status" value="1"/>
</dbReference>
<dbReference type="EMBL" id="STFG01000023">
    <property type="protein sequence ID" value="THT98090.1"/>
    <property type="molecule type" value="Genomic_DNA"/>
</dbReference>